<dbReference type="GO" id="GO:0071949">
    <property type="term" value="F:FAD binding"/>
    <property type="evidence" value="ECO:0007669"/>
    <property type="project" value="InterPro"/>
</dbReference>
<evidence type="ECO:0000256" key="1">
    <source>
        <dbReference type="ARBA" id="ARBA00001974"/>
    </source>
</evidence>
<dbReference type="AlphaFoldDB" id="A0A401GHH5"/>
<evidence type="ECO:0000256" key="4">
    <source>
        <dbReference type="ARBA" id="ARBA00022827"/>
    </source>
</evidence>
<dbReference type="InterPro" id="IPR006094">
    <property type="entry name" value="Oxid_FAD_bind_N"/>
</dbReference>
<gene>
    <name evidence="8" type="ORF">SCP_0313270</name>
</gene>
<dbReference type="RefSeq" id="XP_027612511.1">
    <property type="nucleotide sequence ID" value="XM_027756710.1"/>
</dbReference>
<dbReference type="SUPFAM" id="SSF56176">
    <property type="entry name" value="FAD-binding/transporter-associated domain-like"/>
    <property type="match status" value="1"/>
</dbReference>
<organism evidence="8 9">
    <name type="scientific">Sparassis crispa</name>
    <dbReference type="NCBI Taxonomy" id="139825"/>
    <lineage>
        <taxon>Eukaryota</taxon>
        <taxon>Fungi</taxon>
        <taxon>Dikarya</taxon>
        <taxon>Basidiomycota</taxon>
        <taxon>Agaricomycotina</taxon>
        <taxon>Agaricomycetes</taxon>
        <taxon>Polyporales</taxon>
        <taxon>Sparassidaceae</taxon>
        <taxon>Sparassis</taxon>
    </lineage>
</organism>
<sequence>MLRSRSLVSTLLIAFAAFGVRAQTDDDSSYTPNYVTLSSPSWPSAASWNALNSSVGGKLSALRPWTAVCYASDPLFDESACQTVLSNYSSDTTREAHAAALLWDNWETCGYGDGCGLDVSDPKIVYNKTCEQGAIPPYSVEVSDAQEVSAVVNWAVQNNVKTIVKNTGHDYLGRSAAPSTLQVWTHSMNSITYDAAFVPQGSSSSPVPAVTIGAGAQVENIYAFLEDNNISAVLGGCLTVGAAGGFVQGGGHGPMSPTYGLAADNVLQVEIVTADGTIRTINVVQDLDLFWALRGGGAGTYGIVTSVTLAAHPPTTVSTSLLTVTPDPSLNASELAIGWINLTAQYANEWNENGLAMASVVSSTRYYLNLYWPSDSAPLSILDPFFEAVLSNAVYTIDSNTTADAAFSSFTAAEMQSIGPFFEALNMYGANSRMASRLIPYTYFSSPSSAGQVAQAIWEGHQVLNGPLTGGAAGTPGEVPVLILGDMPAATRGQSDATGANPGLYEATWHTVYASVWFSAATEATMEAVVDAAHAATGPLTKLGVTTSYQNEGDAYETDWQNTFFGSKYQKLLSIKQNYDPSNFFNTWRGVGSIDTLDAWACFRAAAPES</sequence>
<dbReference type="Gene3D" id="3.30.465.10">
    <property type="match status" value="2"/>
</dbReference>
<protein>
    <submittedName>
        <fullName evidence="8">Uncharacterized FAD-linked</fullName>
    </submittedName>
</protein>
<accession>A0A401GHH5</accession>
<comment type="cofactor">
    <cofactor evidence="1">
        <name>FAD</name>
        <dbReference type="ChEBI" id="CHEBI:57692"/>
    </cofactor>
</comment>
<evidence type="ECO:0000256" key="6">
    <source>
        <dbReference type="SAM" id="SignalP"/>
    </source>
</evidence>
<keyword evidence="4" id="KW-0274">FAD</keyword>
<dbReference type="Proteomes" id="UP000287166">
    <property type="component" value="Unassembled WGS sequence"/>
</dbReference>
<dbReference type="OrthoDB" id="9983560at2759"/>
<keyword evidence="9" id="KW-1185">Reference proteome</keyword>
<dbReference type="GO" id="GO:0016491">
    <property type="term" value="F:oxidoreductase activity"/>
    <property type="evidence" value="ECO:0007669"/>
    <property type="project" value="UniProtKB-KW"/>
</dbReference>
<evidence type="ECO:0000313" key="8">
    <source>
        <dbReference type="EMBL" id="GBE81598.1"/>
    </source>
</evidence>
<dbReference type="InterPro" id="IPR016169">
    <property type="entry name" value="FAD-bd_PCMH_sub2"/>
</dbReference>
<dbReference type="InterPro" id="IPR050416">
    <property type="entry name" value="FAD-linked_Oxidoreductase"/>
</dbReference>
<dbReference type="InterPro" id="IPR012951">
    <property type="entry name" value="BBE"/>
</dbReference>
<dbReference type="InterPro" id="IPR016166">
    <property type="entry name" value="FAD-bd_PCMH"/>
</dbReference>
<dbReference type="STRING" id="139825.A0A401GHH5"/>
<dbReference type="InterPro" id="IPR036318">
    <property type="entry name" value="FAD-bd_PCMH-like_sf"/>
</dbReference>
<evidence type="ECO:0000256" key="5">
    <source>
        <dbReference type="ARBA" id="ARBA00023002"/>
    </source>
</evidence>
<proteinExistence type="inferred from homology"/>
<comment type="caution">
    <text evidence="8">The sequence shown here is derived from an EMBL/GenBank/DDBJ whole genome shotgun (WGS) entry which is preliminary data.</text>
</comment>
<dbReference type="EMBL" id="BFAD01000003">
    <property type="protein sequence ID" value="GBE81598.1"/>
    <property type="molecule type" value="Genomic_DNA"/>
</dbReference>
<reference evidence="8 9" key="1">
    <citation type="journal article" date="2018" name="Sci. Rep.">
        <title>Genome sequence of the cauliflower mushroom Sparassis crispa (Hanabiratake) and its association with beneficial usage.</title>
        <authorList>
            <person name="Kiyama R."/>
            <person name="Furutani Y."/>
            <person name="Kawaguchi K."/>
            <person name="Nakanishi T."/>
        </authorList>
    </citation>
    <scope>NUCLEOTIDE SEQUENCE [LARGE SCALE GENOMIC DNA]</scope>
</reference>
<evidence type="ECO:0000256" key="2">
    <source>
        <dbReference type="ARBA" id="ARBA00005466"/>
    </source>
</evidence>
<feature type="signal peptide" evidence="6">
    <location>
        <begin position="1"/>
        <end position="22"/>
    </location>
</feature>
<name>A0A401GHH5_9APHY</name>
<dbReference type="Pfam" id="PF01565">
    <property type="entry name" value="FAD_binding_4"/>
    <property type="match status" value="1"/>
</dbReference>
<dbReference type="PANTHER" id="PTHR42973:SF39">
    <property type="entry name" value="FAD-BINDING PCMH-TYPE DOMAIN-CONTAINING PROTEIN"/>
    <property type="match status" value="1"/>
</dbReference>
<evidence type="ECO:0000256" key="3">
    <source>
        <dbReference type="ARBA" id="ARBA00022630"/>
    </source>
</evidence>
<feature type="domain" description="FAD-binding PCMH-type" evidence="7">
    <location>
        <begin position="132"/>
        <end position="314"/>
    </location>
</feature>
<keyword evidence="5" id="KW-0560">Oxidoreductase</keyword>
<comment type="similarity">
    <text evidence="2">Belongs to the oxygen-dependent FAD-linked oxidoreductase family.</text>
</comment>
<dbReference type="InParanoid" id="A0A401GHH5"/>
<evidence type="ECO:0000313" key="9">
    <source>
        <dbReference type="Proteomes" id="UP000287166"/>
    </source>
</evidence>
<feature type="chain" id="PRO_5019247097" evidence="6">
    <location>
        <begin position="23"/>
        <end position="610"/>
    </location>
</feature>
<dbReference type="PROSITE" id="PS51387">
    <property type="entry name" value="FAD_PCMH"/>
    <property type="match status" value="1"/>
</dbReference>
<keyword evidence="6" id="KW-0732">Signal</keyword>
<dbReference type="PANTHER" id="PTHR42973">
    <property type="entry name" value="BINDING OXIDOREDUCTASE, PUTATIVE (AFU_ORTHOLOGUE AFUA_1G17690)-RELATED"/>
    <property type="match status" value="1"/>
</dbReference>
<dbReference type="Pfam" id="PF08031">
    <property type="entry name" value="BBE"/>
    <property type="match status" value="1"/>
</dbReference>
<dbReference type="GeneID" id="38778515"/>
<evidence type="ECO:0000259" key="7">
    <source>
        <dbReference type="PROSITE" id="PS51387"/>
    </source>
</evidence>
<keyword evidence="3" id="KW-0285">Flavoprotein</keyword>